<evidence type="ECO:0000313" key="2">
    <source>
        <dbReference type="Proteomes" id="UP000003250"/>
    </source>
</evidence>
<dbReference type="EMBL" id="AHAM01000099">
    <property type="protein sequence ID" value="EHK56791.1"/>
    <property type="molecule type" value="Genomic_DNA"/>
</dbReference>
<protein>
    <submittedName>
        <fullName evidence="1">Uncharacterized protein</fullName>
    </submittedName>
</protein>
<proteinExistence type="predicted"/>
<evidence type="ECO:0000313" key="1">
    <source>
        <dbReference type="EMBL" id="EHK56791.1"/>
    </source>
</evidence>
<dbReference type="Proteomes" id="UP000003250">
    <property type="component" value="Unassembled WGS sequence"/>
</dbReference>
<gene>
    <name evidence="1" type="ORF">MAXJ12_13201</name>
</gene>
<sequence>MIYLLDEIEITPAMIEAGICAIRELPLGGRLEEIVTAAFVAMQVAAHEASVSASLTSVSR</sequence>
<keyword evidence="2" id="KW-1185">Reference proteome</keyword>
<dbReference type="AlphaFoldDB" id="H0HR57"/>
<reference evidence="1 2" key="1">
    <citation type="journal article" date="2012" name="J. Bacteriol.">
        <title>Draft Genome Sequence of Mesorhizobium alhagi CCNWXJ12-2T, a Novel Salt-Resistant Species Isolated from the Desert of Northwestern China.</title>
        <authorList>
            <person name="Zhou M."/>
            <person name="Chen W."/>
            <person name="Chen H."/>
            <person name="Wei G."/>
        </authorList>
    </citation>
    <scope>NUCLEOTIDE SEQUENCE [LARGE SCALE GENOMIC DNA]</scope>
    <source>
        <strain evidence="1 2">CCNWXJ12-2</strain>
    </source>
</reference>
<accession>H0HR57</accession>
<organism evidence="1 2">
    <name type="scientific">Mesorhizobium alhagi CCNWXJ12-2</name>
    <dbReference type="NCBI Taxonomy" id="1107882"/>
    <lineage>
        <taxon>Bacteria</taxon>
        <taxon>Pseudomonadati</taxon>
        <taxon>Pseudomonadota</taxon>
        <taxon>Alphaproteobacteria</taxon>
        <taxon>Hyphomicrobiales</taxon>
        <taxon>Phyllobacteriaceae</taxon>
        <taxon>Allomesorhizobium</taxon>
    </lineage>
</organism>
<name>H0HR57_9HYPH</name>